<dbReference type="Proteomes" id="UP000694844">
    <property type="component" value="Chromosome 7"/>
</dbReference>
<dbReference type="Gene3D" id="2.170.300.10">
    <property type="entry name" value="Tie2 ligand-binding domain superfamily"/>
    <property type="match status" value="1"/>
</dbReference>
<dbReference type="GeneID" id="111104542"/>
<organism evidence="3 4">
    <name type="scientific">Crassostrea virginica</name>
    <name type="common">Eastern oyster</name>
    <dbReference type="NCBI Taxonomy" id="6565"/>
    <lineage>
        <taxon>Eukaryota</taxon>
        <taxon>Metazoa</taxon>
        <taxon>Spiralia</taxon>
        <taxon>Lophotrochozoa</taxon>
        <taxon>Mollusca</taxon>
        <taxon>Bivalvia</taxon>
        <taxon>Autobranchia</taxon>
        <taxon>Pteriomorphia</taxon>
        <taxon>Ostreida</taxon>
        <taxon>Ostreoidea</taxon>
        <taxon>Ostreidae</taxon>
        <taxon>Crassostrea</taxon>
    </lineage>
</organism>
<dbReference type="AlphaFoldDB" id="A0A8B8AVI0"/>
<dbReference type="RefSeq" id="XP_022294264.1">
    <property type="nucleotide sequence ID" value="XM_022438556.1"/>
</dbReference>
<dbReference type="KEGG" id="cvn:111104542"/>
<gene>
    <name evidence="4" type="primary">LOC111104542</name>
</gene>
<reference evidence="4" key="1">
    <citation type="submission" date="2025-08" db="UniProtKB">
        <authorList>
            <consortium name="RefSeq"/>
        </authorList>
    </citation>
    <scope>IDENTIFICATION</scope>
    <source>
        <tissue evidence="4">Whole sample</tissue>
    </source>
</reference>
<evidence type="ECO:0000313" key="4">
    <source>
        <dbReference type="RefSeq" id="XP_022294264.1"/>
    </source>
</evidence>
<name>A0A8B8AVI0_CRAVI</name>
<keyword evidence="2" id="KW-0732">Signal</keyword>
<evidence type="ECO:0000256" key="1">
    <source>
        <dbReference type="SAM" id="Phobius"/>
    </source>
</evidence>
<evidence type="ECO:0000313" key="3">
    <source>
        <dbReference type="Proteomes" id="UP000694844"/>
    </source>
</evidence>
<keyword evidence="1" id="KW-0472">Membrane</keyword>
<sequence length="170" mass="18880">MNVHLLIYMYVPVSIYACSAGYFGPNCSLPCRYPSYGVGCQFKCVCGMEKCKHITGCHSSNSKENRTMITPSEERTSHVVMDYTFNDGLKNSTMLTPSEERTPHAVIDDTINDGLGVLSGCSSMRTKTNTSAKQEAMKITIWTMVSLSLVFVTIYFKLNKKKTSETANVI</sequence>
<protein>
    <submittedName>
        <fullName evidence="4">Tyrosine-protein kinase receptor Tie-2-like</fullName>
    </submittedName>
</protein>
<accession>A0A8B8AVI0</accession>
<keyword evidence="1" id="KW-1133">Transmembrane helix</keyword>
<feature type="chain" id="PRO_5034372514" evidence="2">
    <location>
        <begin position="21"/>
        <end position="170"/>
    </location>
</feature>
<keyword evidence="3" id="KW-1185">Reference proteome</keyword>
<evidence type="ECO:0000256" key="2">
    <source>
        <dbReference type="SAM" id="SignalP"/>
    </source>
</evidence>
<feature type="signal peptide" evidence="2">
    <location>
        <begin position="1"/>
        <end position="20"/>
    </location>
</feature>
<dbReference type="OrthoDB" id="6083208at2759"/>
<feature type="transmembrane region" description="Helical" evidence="1">
    <location>
        <begin position="139"/>
        <end position="156"/>
    </location>
</feature>
<keyword evidence="1" id="KW-0812">Transmembrane</keyword>
<proteinExistence type="predicted"/>